<keyword evidence="2" id="KW-1185">Reference proteome</keyword>
<dbReference type="RefSeq" id="XP_056575446.1">
    <property type="nucleotide sequence ID" value="XM_056726874.1"/>
</dbReference>
<dbReference type="GeneID" id="81466057"/>
<evidence type="ECO:0000313" key="2">
    <source>
        <dbReference type="Proteomes" id="UP001147752"/>
    </source>
</evidence>
<sequence length="379" mass="43702">MAIFDAIMKPGTKYNAMNDYTREIFTPVPGNLNGDTAIRSYLDIRFAFDKGWLPSSHHGLHWAMNDDYCDICEDRRVDKLDTDPDTTPFAIKDEEILLMLYMPLPADLPTLNKDLLILTAALYDDVDRYARPRRPNTVRSEIGCLLRGIYNNTMFAMWCSLQTGPTFQHNGIKTAIHARFIMNGDMSRITPDAPNEELPYLLWYPSIPRKSVLRELFRRQPTMKPAIARTCIIADYEDLYDLLDVDPDTEIMYDARDSLNPYYIQDLEAKIPDRDFRPFPRGITYEIPRKPKMFEYPPSHLWIDFADSGPGIEDDSISYNGSIVRFNSLQLSVSAPESLKQLVADTHCAIEIDEYYDSLRHEIQVHERLGSNEEIIPPT</sequence>
<reference evidence="1" key="2">
    <citation type="journal article" date="2023" name="IMA Fungus">
        <title>Comparative genomic study of the Penicillium genus elucidates a diverse pangenome and 15 lateral gene transfer events.</title>
        <authorList>
            <person name="Petersen C."/>
            <person name="Sorensen T."/>
            <person name="Nielsen M.R."/>
            <person name="Sondergaard T.E."/>
            <person name="Sorensen J.L."/>
            <person name="Fitzpatrick D.A."/>
            <person name="Frisvad J.C."/>
            <person name="Nielsen K.L."/>
        </authorList>
    </citation>
    <scope>NUCLEOTIDE SEQUENCE</scope>
    <source>
        <strain evidence="1">IBT 3081</strain>
    </source>
</reference>
<accession>A0A9W9RGU3</accession>
<proteinExistence type="predicted"/>
<evidence type="ECO:0000313" key="1">
    <source>
        <dbReference type="EMBL" id="KAJ5359960.1"/>
    </source>
</evidence>
<dbReference type="Proteomes" id="UP001147752">
    <property type="component" value="Unassembled WGS sequence"/>
</dbReference>
<protein>
    <submittedName>
        <fullName evidence="1">Uncharacterized protein</fullName>
    </submittedName>
</protein>
<dbReference type="AlphaFoldDB" id="A0A9W9RGU3"/>
<gene>
    <name evidence="1" type="ORF">N7517_009151</name>
</gene>
<comment type="caution">
    <text evidence="1">The sequence shown here is derived from an EMBL/GenBank/DDBJ whole genome shotgun (WGS) entry which is preliminary data.</text>
</comment>
<organism evidence="1 2">
    <name type="scientific">Penicillium concentricum</name>
    <dbReference type="NCBI Taxonomy" id="293559"/>
    <lineage>
        <taxon>Eukaryota</taxon>
        <taxon>Fungi</taxon>
        <taxon>Dikarya</taxon>
        <taxon>Ascomycota</taxon>
        <taxon>Pezizomycotina</taxon>
        <taxon>Eurotiomycetes</taxon>
        <taxon>Eurotiomycetidae</taxon>
        <taxon>Eurotiales</taxon>
        <taxon>Aspergillaceae</taxon>
        <taxon>Penicillium</taxon>
    </lineage>
</organism>
<dbReference type="OrthoDB" id="4365678at2759"/>
<reference evidence="1" key="1">
    <citation type="submission" date="2022-12" db="EMBL/GenBank/DDBJ databases">
        <authorList>
            <person name="Petersen C."/>
        </authorList>
    </citation>
    <scope>NUCLEOTIDE SEQUENCE</scope>
    <source>
        <strain evidence="1">IBT 3081</strain>
    </source>
</reference>
<name>A0A9W9RGU3_9EURO</name>
<dbReference type="EMBL" id="JAPZBT010000004">
    <property type="protein sequence ID" value="KAJ5359960.1"/>
    <property type="molecule type" value="Genomic_DNA"/>
</dbReference>